<dbReference type="GO" id="GO:0016849">
    <property type="term" value="F:phosphorus-oxygen lyase activity"/>
    <property type="evidence" value="ECO:0007669"/>
    <property type="project" value="TreeGrafter"/>
</dbReference>
<comment type="caution">
    <text evidence="8">The sequence shown here is derived from an EMBL/GenBank/DDBJ whole genome shotgun (WGS) entry which is preliminary data.</text>
</comment>
<organism evidence="8 9">
    <name type="scientific">Rotaria sordida</name>
    <dbReference type="NCBI Taxonomy" id="392033"/>
    <lineage>
        <taxon>Eukaryota</taxon>
        <taxon>Metazoa</taxon>
        <taxon>Spiralia</taxon>
        <taxon>Gnathifera</taxon>
        <taxon>Rotifera</taxon>
        <taxon>Eurotatoria</taxon>
        <taxon>Bdelloidea</taxon>
        <taxon>Philodinida</taxon>
        <taxon>Philodinidae</taxon>
        <taxon>Rotaria</taxon>
    </lineage>
</organism>
<dbReference type="AlphaFoldDB" id="A0A814CHA6"/>
<name>A0A814CHA6_9BILA</name>
<evidence type="ECO:0000256" key="7">
    <source>
        <dbReference type="SAM" id="SignalP"/>
    </source>
</evidence>
<dbReference type="GO" id="GO:0016740">
    <property type="term" value="F:transferase activity"/>
    <property type="evidence" value="ECO:0007669"/>
    <property type="project" value="UniProtKB-KW"/>
</dbReference>
<dbReference type="GO" id="GO:0005886">
    <property type="term" value="C:plasma membrane"/>
    <property type="evidence" value="ECO:0007669"/>
    <property type="project" value="TreeGrafter"/>
</dbReference>
<feature type="transmembrane region" description="Helical" evidence="6">
    <location>
        <begin position="349"/>
        <end position="366"/>
    </location>
</feature>
<gene>
    <name evidence="8" type="ORF">RFH988_LOCUS11164</name>
</gene>
<keyword evidence="6" id="KW-1133">Transmembrane helix</keyword>
<dbReference type="Gene3D" id="3.40.50.720">
    <property type="entry name" value="NAD(P)-binding Rossmann-like Domain"/>
    <property type="match status" value="1"/>
</dbReference>
<keyword evidence="4" id="KW-0520">NAD</keyword>
<sequence length="367" mass="42476">MLMQRCFWPVLFILLSIIVDIDGRQQSKIRPPMPFKLSHLTSNQRGNRQSTEVQQMNPCNGTYIRTNGTTCGLKEIIIGRCYQYQYTNRGPYFNYQTNTKDCTELYEAFERAVRYKPFCEINMSTYEEYFKLTLKDIKPIDRGMFWSGTNMIAHIYSNNGHNYITLEDTLAAVMLNQLTWCGKANDSIGFDYVNCPGACEENPWSDVAFWGLASKTFAELVTGEVHVVLNGSRDVTDVAFRTDSFFAKFELPNFRRDQQFNVIRVNVLLLHSPDIPIREKCGEKSLLILEDLVRQRGFDYTCEDDPDALLMIMCGNEYNARECQVARRILRQEWDAKLFGQSLQNQPELFLLIFVLFIVMLCAALLT</sequence>
<evidence type="ECO:0000256" key="3">
    <source>
        <dbReference type="ARBA" id="ARBA00022801"/>
    </source>
</evidence>
<evidence type="ECO:0000256" key="2">
    <source>
        <dbReference type="ARBA" id="ARBA00022679"/>
    </source>
</evidence>
<accession>A0A814CHA6</accession>
<dbReference type="SUPFAM" id="SSF52309">
    <property type="entry name" value="N-(deoxy)ribosyltransferase-like"/>
    <property type="match status" value="1"/>
</dbReference>
<dbReference type="Proteomes" id="UP000663882">
    <property type="component" value="Unassembled WGS sequence"/>
</dbReference>
<keyword evidence="3" id="KW-0378">Hydrolase</keyword>
<keyword evidence="6" id="KW-0812">Transmembrane</keyword>
<dbReference type="Pfam" id="PF02267">
    <property type="entry name" value="Rib_hydrolayse"/>
    <property type="match status" value="1"/>
</dbReference>
<keyword evidence="6" id="KW-0472">Membrane</keyword>
<keyword evidence="5" id="KW-1015">Disulfide bond</keyword>
<evidence type="ECO:0000256" key="5">
    <source>
        <dbReference type="ARBA" id="ARBA00023157"/>
    </source>
</evidence>
<comment type="similarity">
    <text evidence="1">Belongs to the ADP-ribosyl cyclase family.</text>
</comment>
<protein>
    <recommendedName>
        <fullName evidence="10">ADP-ribosyl cyclase/cyclic ADP-ribose hydrolase</fullName>
    </recommendedName>
</protein>
<feature type="chain" id="PRO_5032580783" description="ADP-ribosyl cyclase/cyclic ADP-ribose hydrolase" evidence="7">
    <location>
        <begin position="24"/>
        <end position="367"/>
    </location>
</feature>
<dbReference type="OrthoDB" id="10028716at2759"/>
<dbReference type="InterPro" id="IPR003193">
    <property type="entry name" value="ADP-ribosyl_cyclase"/>
</dbReference>
<evidence type="ECO:0000256" key="4">
    <source>
        <dbReference type="ARBA" id="ARBA00023027"/>
    </source>
</evidence>
<dbReference type="PANTHER" id="PTHR10912:SF7">
    <property type="entry name" value="ADP-RIBOSYL CYCLASE_CYCLIC ADP-RIBOSE HYDROLASE"/>
    <property type="match status" value="1"/>
</dbReference>
<evidence type="ECO:0000313" key="8">
    <source>
        <dbReference type="EMBL" id="CAF0942482.1"/>
    </source>
</evidence>
<dbReference type="GO" id="GO:0061809">
    <property type="term" value="F:NAD+ nucleosidase activity, cyclic ADP-ribose generating"/>
    <property type="evidence" value="ECO:0007669"/>
    <property type="project" value="InterPro"/>
</dbReference>
<evidence type="ECO:0000256" key="6">
    <source>
        <dbReference type="SAM" id="Phobius"/>
    </source>
</evidence>
<evidence type="ECO:0000256" key="1">
    <source>
        <dbReference type="ARBA" id="ARBA00005406"/>
    </source>
</evidence>
<keyword evidence="7" id="KW-0732">Signal</keyword>
<evidence type="ECO:0008006" key="10">
    <source>
        <dbReference type="Google" id="ProtNLM"/>
    </source>
</evidence>
<proteinExistence type="inferred from homology"/>
<evidence type="ECO:0000313" key="9">
    <source>
        <dbReference type="Proteomes" id="UP000663882"/>
    </source>
</evidence>
<dbReference type="EMBL" id="CAJNOO010000435">
    <property type="protein sequence ID" value="CAF0942482.1"/>
    <property type="molecule type" value="Genomic_DNA"/>
</dbReference>
<dbReference type="Gene3D" id="1.20.82.10">
    <property type="entry name" value="ADP Ribosyl Cyclase, Chain A, domain 1"/>
    <property type="match status" value="1"/>
</dbReference>
<dbReference type="PANTHER" id="PTHR10912">
    <property type="entry name" value="ADP-RIBOSYL CYCLASE"/>
    <property type="match status" value="1"/>
</dbReference>
<feature type="signal peptide" evidence="7">
    <location>
        <begin position="1"/>
        <end position="23"/>
    </location>
</feature>
<keyword evidence="2" id="KW-0808">Transferase</keyword>
<reference evidence="8" key="1">
    <citation type="submission" date="2021-02" db="EMBL/GenBank/DDBJ databases">
        <authorList>
            <person name="Nowell W R."/>
        </authorList>
    </citation>
    <scope>NUCLEOTIDE SEQUENCE</scope>
</reference>